<name>A0A8C8UF29_PERMB</name>
<dbReference type="InterPro" id="IPR023795">
    <property type="entry name" value="Serpin_CS"/>
</dbReference>
<sequence>MPPSFFHNFLLLAGLCCLLPGSQTEGHQMTGNSGHDKNKKGPQCQNFAITITNISLSLLQKAVHWSGHTNIVFSPVSISAAFTMLSLGTKGNTHKQIFNGLRFNLLKMPEMGIHRCFQHLLQKCLQPNYQIQMITGSSLFIDNRLEVADKFKKMITELYHSETIPTNFRDIQEAKTQINKHTLKRSYGYISEVVEDLPIDTALALVNYFSFEGKVGLTLRRVTTEVRTLGFKFFSTTKEWTDGQGSKQVRAHLFSWVLMQHYVENSIAFFILPDPEKMQQLLGAYSKLTLGITQIFSNNADLSKVTKDAPVKVSKAVHKAVLAIEDTDRKNAQFSNVFKITSPKVPTVKFNRPFLVIIKDKALDLPFIVGKIGDPKPQ</sequence>
<protein>
    <recommendedName>
        <fullName evidence="8">Serpin domain-containing protein</fullName>
    </recommendedName>
</protein>
<organism evidence="9 10">
    <name type="scientific">Peromyscus maniculatus bairdii</name>
    <name type="common">Prairie deer mouse</name>
    <dbReference type="NCBI Taxonomy" id="230844"/>
    <lineage>
        <taxon>Eukaryota</taxon>
        <taxon>Metazoa</taxon>
        <taxon>Chordata</taxon>
        <taxon>Craniata</taxon>
        <taxon>Vertebrata</taxon>
        <taxon>Euteleostomi</taxon>
        <taxon>Mammalia</taxon>
        <taxon>Eutheria</taxon>
        <taxon>Euarchontoglires</taxon>
        <taxon>Glires</taxon>
        <taxon>Rodentia</taxon>
        <taxon>Myomorpha</taxon>
        <taxon>Muroidea</taxon>
        <taxon>Cricetidae</taxon>
        <taxon>Neotominae</taxon>
        <taxon>Peromyscus</taxon>
    </lineage>
</organism>
<dbReference type="PROSITE" id="PS00284">
    <property type="entry name" value="SERPIN"/>
    <property type="match status" value="1"/>
</dbReference>
<dbReference type="SMART" id="SM00093">
    <property type="entry name" value="SERPIN"/>
    <property type="match status" value="1"/>
</dbReference>
<evidence type="ECO:0000256" key="7">
    <source>
        <dbReference type="SAM" id="SignalP"/>
    </source>
</evidence>
<proteinExistence type="inferred from homology"/>
<keyword evidence="10" id="KW-1185">Reference proteome</keyword>
<keyword evidence="4" id="KW-0722">Serine protease inhibitor</keyword>
<evidence type="ECO:0000256" key="1">
    <source>
        <dbReference type="ARBA" id="ARBA00009500"/>
    </source>
</evidence>
<dbReference type="GO" id="GO:0005615">
    <property type="term" value="C:extracellular space"/>
    <property type="evidence" value="ECO:0007669"/>
    <property type="project" value="InterPro"/>
</dbReference>
<dbReference type="InterPro" id="IPR042178">
    <property type="entry name" value="Serpin_sf_1"/>
</dbReference>
<feature type="chain" id="PRO_5034070564" description="Serpin domain-containing protein" evidence="7">
    <location>
        <begin position="25"/>
        <end position="378"/>
    </location>
</feature>
<evidence type="ECO:0000256" key="2">
    <source>
        <dbReference type="ARBA" id="ARBA00022690"/>
    </source>
</evidence>
<reference evidence="9" key="3">
    <citation type="submission" date="2025-09" db="UniProtKB">
        <authorList>
            <consortium name="Ensembl"/>
        </authorList>
    </citation>
    <scope>IDENTIFICATION</scope>
</reference>
<evidence type="ECO:0000256" key="4">
    <source>
        <dbReference type="ARBA" id="ARBA00022900"/>
    </source>
</evidence>
<dbReference type="InterPro" id="IPR023796">
    <property type="entry name" value="Serpin_dom"/>
</dbReference>
<feature type="signal peptide" evidence="7">
    <location>
        <begin position="1"/>
        <end position="24"/>
    </location>
</feature>
<evidence type="ECO:0000256" key="6">
    <source>
        <dbReference type="RuleBase" id="RU000411"/>
    </source>
</evidence>
<dbReference type="Ensembl" id="ENSPEMT00000034541.1">
    <property type="protein sequence ID" value="ENSPEMP00000030716.1"/>
    <property type="gene ID" value="ENSPEMG00000026271.1"/>
</dbReference>
<evidence type="ECO:0000313" key="9">
    <source>
        <dbReference type="Ensembl" id="ENSPEMP00000030716.1"/>
    </source>
</evidence>
<keyword evidence="2" id="KW-0646">Protease inhibitor</keyword>
<feature type="domain" description="Serpin" evidence="8">
    <location>
        <begin position="56"/>
        <end position="375"/>
    </location>
</feature>
<dbReference type="InterPro" id="IPR042185">
    <property type="entry name" value="Serpin_sf_2"/>
</dbReference>
<dbReference type="GeneTree" id="ENSGT00940000154493"/>
<evidence type="ECO:0000256" key="3">
    <source>
        <dbReference type="ARBA" id="ARBA00022729"/>
    </source>
</evidence>
<keyword evidence="3 7" id="KW-0732">Signal</keyword>
<dbReference type="AlphaFoldDB" id="A0A8C8UF29"/>
<dbReference type="GO" id="GO:0034097">
    <property type="term" value="P:response to cytokine"/>
    <property type="evidence" value="ECO:0007669"/>
    <property type="project" value="UniProtKB-ARBA"/>
</dbReference>
<dbReference type="PANTHER" id="PTHR11461:SF165">
    <property type="entry name" value="ALPHA-1-ANTITRYPSIN"/>
    <property type="match status" value="1"/>
</dbReference>
<dbReference type="SUPFAM" id="SSF56574">
    <property type="entry name" value="Serpins"/>
    <property type="match status" value="1"/>
</dbReference>
<accession>A0A8C8UF29</accession>
<evidence type="ECO:0000259" key="8">
    <source>
        <dbReference type="SMART" id="SM00093"/>
    </source>
</evidence>
<dbReference type="Gene3D" id="3.30.497.10">
    <property type="entry name" value="Antithrombin, subunit I, domain 2"/>
    <property type="match status" value="2"/>
</dbReference>
<dbReference type="InterPro" id="IPR000215">
    <property type="entry name" value="Serpin_fam"/>
</dbReference>
<dbReference type="FunFam" id="3.30.497.10:FF:000001">
    <property type="entry name" value="Serine protease inhibitor"/>
    <property type="match status" value="1"/>
</dbReference>
<dbReference type="PANTHER" id="PTHR11461">
    <property type="entry name" value="SERINE PROTEASE INHIBITOR, SERPIN"/>
    <property type="match status" value="1"/>
</dbReference>
<dbReference type="Proteomes" id="UP000694547">
    <property type="component" value="Chromosome 14"/>
</dbReference>
<keyword evidence="5" id="KW-0325">Glycoprotein</keyword>
<dbReference type="GO" id="GO:0004867">
    <property type="term" value="F:serine-type endopeptidase inhibitor activity"/>
    <property type="evidence" value="ECO:0007669"/>
    <property type="project" value="UniProtKB-KW"/>
</dbReference>
<reference evidence="9" key="2">
    <citation type="submission" date="2025-08" db="UniProtKB">
        <authorList>
            <consortium name="Ensembl"/>
        </authorList>
    </citation>
    <scope>IDENTIFICATION</scope>
</reference>
<dbReference type="InterPro" id="IPR036186">
    <property type="entry name" value="Serpin_sf"/>
</dbReference>
<evidence type="ECO:0000256" key="5">
    <source>
        <dbReference type="ARBA" id="ARBA00023180"/>
    </source>
</evidence>
<reference evidence="9 10" key="1">
    <citation type="submission" date="2018-10" db="EMBL/GenBank/DDBJ databases">
        <title>Improved assembly of the deer mouse Peromyscus maniculatus genome.</title>
        <authorList>
            <person name="Lassance J.-M."/>
            <person name="Hoekstra H.E."/>
        </authorList>
    </citation>
    <scope>NUCLEOTIDE SEQUENCE [LARGE SCALE GENOMIC DNA]</scope>
</reference>
<comment type="similarity">
    <text evidence="1 6">Belongs to the serpin family.</text>
</comment>
<dbReference type="Gene3D" id="2.30.39.10">
    <property type="entry name" value="Alpha-1-antitrypsin, domain 1"/>
    <property type="match status" value="2"/>
</dbReference>
<evidence type="ECO:0000313" key="10">
    <source>
        <dbReference type="Proteomes" id="UP000694547"/>
    </source>
</evidence>
<dbReference type="Pfam" id="PF00079">
    <property type="entry name" value="Serpin"/>
    <property type="match status" value="2"/>
</dbReference>